<organism evidence="8 9">
    <name type="scientific">Sesamum indicum</name>
    <name type="common">Oriental sesame</name>
    <name type="synonym">Sesamum orientale</name>
    <dbReference type="NCBI Taxonomy" id="4182"/>
    <lineage>
        <taxon>Eukaryota</taxon>
        <taxon>Viridiplantae</taxon>
        <taxon>Streptophyta</taxon>
        <taxon>Embryophyta</taxon>
        <taxon>Tracheophyta</taxon>
        <taxon>Spermatophyta</taxon>
        <taxon>Magnoliopsida</taxon>
        <taxon>eudicotyledons</taxon>
        <taxon>Gunneridae</taxon>
        <taxon>Pentapetalae</taxon>
        <taxon>asterids</taxon>
        <taxon>lamiids</taxon>
        <taxon>Lamiales</taxon>
        <taxon>Pedaliaceae</taxon>
        <taxon>Sesamum</taxon>
    </lineage>
</organism>
<comment type="pathway">
    <text evidence="2">Secondary metabolite biosynthesis; terpenoid biosynthesis.</text>
</comment>
<evidence type="ECO:0000256" key="1">
    <source>
        <dbReference type="ARBA" id="ARBA00001946"/>
    </source>
</evidence>
<dbReference type="GO" id="GO:0016102">
    <property type="term" value="P:diterpenoid biosynthetic process"/>
    <property type="evidence" value="ECO:0007669"/>
    <property type="project" value="InterPro"/>
</dbReference>
<dbReference type="Proteomes" id="UP000504604">
    <property type="component" value="Linkage group LG12"/>
</dbReference>
<dbReference type="OrthoDB" id="1265640at2759"/>
<dbReference type="SFLD" id="SFLDS00005">
    <property type="entry name" value="Isoprenoid_Synthase_Type_I"/>
    <property type="match status" value="1"/>
</dbReference>
<evidence type="ECO:0000259" key="6">
    <source>
        <dbReference type="Pfam" id="PF01397"/>
    </source>
</evidence>
<dbReference type="FunFam" id="1.10.600.10:FF:000007">
    <property type="entry name" value="Isoprene synthase, chloroplastic"/>
    <property type="match status" value="1"/>
</dbReference>
<dbReference type="Pfam" id="PF03936">
    <property type="entry name" value="Terpene_synth_C"/>
    <property type="match status" value="1"/>
</dbReference>
<dbReference type="KEGG" id="sind:105174803"/>
<evidence type="ECO:0000256" key="5">
    <source>
        <dbReference type="ARBA" id="ARBA00023239"/>
    </source>
</evidence>
<dbReference type="InterPro" id="IPR001906">
    <property type="entry name" value="Terpene_synth_N"/>
</dbReference>
<keyword evidence="5" id="KW-0456">Lyase</keyword>
<dbReference type="InParanoid" id="A0A6I9UBQ5"/>
<evidence type="ECO:0000256" key="2">
    <source>
        <dbReference type="ARBA" id="ARBA00004721"/>
    </source>
</evidence>
<dbReference type="Gene3D" id="1.50.10.130">
    <property type="entry name" value="Terpene synthase, N-terminal domain"/>
    <property type="match status" value="1"/>
</dbReference>
<keyword evidence="8" id="KW-1185">Reference proteome</keyword>
<dbReference type="PANTHER" id="PTHR31225:SF221">
    <property type="entry name" value="(-)-GERMACRENE D SYNTHASE"/>
    <property type="match status" value="1"/>
</dbReference>
<dbReference type="AlphaFoldDB" id="A0A6I9UBQ5"/>
<dbReference type="SUPFAM" id="SSF48239">
    <property type="entry name" value="Terpenoid cyclases/Protein prenyltransferases"/>
    <property type="match status" value="1"/>
</dbReference>
<dbReference type="Gene3D" id="1.10.600.10">
    <property type="entry name" value="Farnesyl Diphosphate Synthase"/>
    <property type="match status" value="1"/>
</dbReference>
<sequence length="554" mass="64625">MEFDSSHSSILIEKVDQDDVRRSVKYHPSVWGDYFLAYVSMEISATEEEELRRQKEMVRKVLAWTPDHLYHKLELIDAIQRLGVGYHFEEEIDKFLQFTHDTYLEYSSKDNDLRIVALRFRLLRQHGYPVSCDIFNKFIDGEGNFKVSLIKNVEGMLELFEAAQFRIAGEKILEKALEFSSSNLESSLSNMNSSLSTQVKESLKIPILKSSNRVGAKKFISIYQQNVSHSEILLNFAKLDFNIIQKTHQKELSDITRWWKDLDFANKLPFARDRVVECYFWAMEVYFEPHYHIARRMLTKILNMTSILDDIYDVYGTLDDLQLFTDLIQRWDVHALEQLPSYMRICYEALSDVYIEMENELKKTDESYRIQYAKEEMKKLVKTYIEEAKWSYNRYMPRMEEYMKVAIVSSTYMMLLTTSLVGMGNLVTKKDFDWITSEPVLVRASSIIGRLANDLAGHGFEKKPTAVECYMNENGASKEEAFAELGNQVTKAWMNINQECLRPMVPIPMPVLMRALNLACGTHLFYLKDDEYSNSEANIRSIIHGVLVEPNLTI</sequence>
<proteinExistence type="inferred from homology"/>
<evidence type="ECO:0000256" key="3">
    <source>
        <dbReference type="ARBA" id="ARBA00006333"/>
    </source>
</evidence>
<keyword evidence="4" id="KW-0479">Metal-binding</keyword>
<dbReference type="GeneID" id="105174803"/>
<evidence type="ECO:0000313" key="9">
    <source>
        <dbReference type="RefSeq" id="XP_011095304.1"/>
    </source>
</evidence>
<dbReference type="Pfam" id="PF01397">
    <property type="entry name" value="Terpene_synth"/>
    <property type="match status" value="1"/>
</dbReference>
<dbReference type="InterPro" id="IPR034741">
    <property type="entry name" value="Terpene_cyclase-like_1_C"/>
</dbReference>
<dbReference type="GO" id="GO:0010333">
    <property type="term" value="F:terpene synthase activity"/>
    <property type="evidence" value="ECO:0007669"/>
    <property type="project" value="InterPro"/>
</dbReference>
<protein>
    <submittedName>
        <fullName evidence="9">Germacrene-D synthase</fullName>
    </submittedName>
</protein>
<dbReference type="FunFam" id="1.50.10.130:FF:000001">
    <property type="entry name" value="Isoprene synthase, chloroplastic"/>
    <property type="match status" value="1"/>
</dbReference>
<feature type="domain" description="Terpene synthase N-terminal" evidence="6">
    <location>
        <begin position="30"/>
        <end position="203"/>
    </location>
</feature>
<dbReference type="CDD" id="cd00684">
    <property type="entry name" value="Terpene_cyclase_plant_C1"/>
    <property type="match status" value="1"/>
</dbReference>
<dbReference type="InterPro" id="IPR036965">
    <property type="entry name" value="Terpene_synth_N_sf"/>
</dbReference>
<evidence type="ECO:0000256" key="4">
    <source>
        <dbReference type="ARBA" id="ARBA00022723"/>
    </source>
</evidence>
<dbReference type="InterPro" id="IPR008930">
    <property type="entry name" value="Terpenoid_cyclase/PrenylTrfase"/>
</dbReference>
<dbReference type="GO" id="GO:0000287">
    <property type="term" value="F:magnesium ion binding"/>
    <property type="evidence" value="ECO:0007669"/>
    <property type="project" value="InterPro"/>
</dbReference>
<comment type="similarity">
    <text evidence="3">Belongs to the terpene synthase family.</text>
</comment>
<dbReference type="RefSeq" id="XP_011095304.1">
    <property type="nucleotide sequence ID" value="XM_011097002.2"/>
</dbReference>
<dbReference type="InterPro" id="IPR005630">
    <property type="entry name" value="Terpene_synthase_metal-bd"/>
</dbReference>
<name>A0A6I9UBQ5_SESIN</name>
<evidence type="ECO:0000259" key="7">
    <source>
        <dbReference type="Pfam" id="PF03936"/>
    </source>
</evidence>
<dbReference type="SFLD" id="SFLDG01019">
    <property type="entry name" value="Terpene_Cyclase_Like_1_C_Termi"/>
    <property type="match status" value="1"/>
</dbReference>
<reference evidence="9" key="1">
    <citation type="submission" date="2025-08" db="UniProtKB">
        <authorList>
            <consortium name="RefSeq"/>
        </authorList>
    </citation>
    <scope>IDENTIFICATION</scope>
</reference>
<dbReference type="InterPro" id="IPR050148">
    <property type="entry name" value="Terpene_synthase-like"/>
</dbReference>
<dbReference type="SUPFAM" id="SSF48576">
    <property type="entry name" value="Terpenoid synthases"/>
    <property type="match status" value="1"/>
</dbReference>
<comment type="cofactor">
    <cofactor evidence="1">
        <name>Mg(2+)</name>
        <dbReference type="ChEBI" id="CHEBI:18420"/>
    </cofactor>
</comment>
<evidence type="ECO:0000313" key="8">
    <source>
        <dbReference type="Proteomes" id="UP000504604"/>
    </source>
</evidence>
<dbReference type="PANTHER" id="PTHR31225">
    <property type="entry name" value="OS04G0344100 PROTEIN-RELATED"/>
    <property type="match status" value="1"/>
</dbReference>
<dbReference type="InterPro" id="IPR008949">
    <property type="entry name" value="Isoprenoid_synthase_dom_sf"/>
</dbReference>
<gene>
    <name evidence="9" type="primary">LOC105174803</name>
</gene>
<dbReference type="InterPro" id="IPR044814">
    <property type="entry name" value="Terpene_cyclase_plant_C1"/>
</dbReference>
<feature type="domain" description="Terpene synthase metal-binding" evidence="7">
    <location>
        <begin position="260"/>
        <end position="494"/>
    </location>
</feature>
<accession>A0A6I9UBQ5</accession>